<dbReference type="PROSITE" id="PS51027">
    <property type="entry name" value="INTEGRASE_DBD"/>
    <property type="match status" value="1"/>
</dbReference>
<feature type="domain" description="Integrase-type" evidence="14">
    <location>
        <begin position="203"/>
        <end position="244"/>
    </location>
</feature>
<keyword evidence="6" id="KW-0378">Hydrolase</keyword>
<dbReference type="InterPro" id="IPR001037">
    <property type="entry name" value="Integrase_C_retrovir"/>
</dbReference>
<keyword evidence="12" id="KW-1133">Transmembrane helix</keyword>
<evidence type="ECO:0000256" key="5">
    <source>
        <dbReference type="ARBA" id="ARBA00022759"/>
    </source>
</evidence>
<evidence type="ECO:0000256" key="7">
    <source>
        <dbReference type="ARBA" id="ARBA00022908"/>
    </source>
</evidence>
<evidence type="ECO:0000256" key="11">
    <source>
        <dbReference type="SAM" id="MobiDB-lite"/>
    </source>
</evidence>
<dbReference type="GO" id="GO:0004519">
    <property type="term" value="F:endonuclease activity"/>
    <property type="evidence" value="ECO:0007669"/>
    <property type="project" value="UniProtKB-KW"/>
</dbReference>
<dbReference type="GeneTree" id="ENSGT01100000263704"/>
<evidence type="ECO:0000313" key="16">
    <source>
        <dbReference type="Proteomes" id="UP000008225"/>
    </source>
</evidence>
<dbReference type="InterPro" id="IPR036397">
    <property type="entry name" value="RNaseH_sf"/>
</dbReference>
<dbReference type="GO" id="GO:0003964">
    <property type="term" value="F:RNA-directed DNA polymerase activity"/>
    <property type="evidence" value="ECO:0007669"/>
    <property type="project" value="UniProtKB-KW"/>
</dbReference>
<dbReference type="AlphaFoldDB" id="A0A8I3W6H9"/>
<dbReference type="InterPro" id="IPR001584">
    <property type="entry name" value="Integrase_cat-core"/>
</dbReference>
<sequence>NCFVSCYNKPLITIFTWFLFSFLFTPFLLRKSKCNKKKGIKAVTYKNKVLCSDCKLHRPPDSTFLFSFTSAHSLPQVERDICIVGLGDSRRSVAPGRRARPQHLAPEQGPEYDRYSDAPQIRGDKVIHKTGIPYNPQGQGIVERAHATLKTLLLKLNNSPPSFYKSPHDVLQHALYVLNFLTLDAQGHSAADRFWHPRDSATPMVLWKDLFSNQWNGPDPVLVWGRGHICVFPRSAPSPILVPE</sequence>
<keyword evidence="5" id="KW-0255">Endonuclease</keyword>
<dbReference type="GO" id="GO:0035613">
    <property type="term" value="F:RNA stem-loop binding"/>
    <property type="evidence" value="ECO:0007669"/>
    <property type="project" value="TreeGrafter"/>
</dbReference>
<reference evidence="15" key="2">
    <citation type="submission" date="2025-08" db="UniProtKB">
        <authorList>
            <consortium name="Ensembl"/>
        </authorList>
    </citation>
    <scope>IDENTIFICATION</scope>
</reference>
<evidence type="ECO:0000256" key="10">
    <source>
        <dbReference type="PROSITE-ProRule" id="PRU00506"/>
    </source>
</evidence>
<dbReference type="GO" id="GO:0016787">
    <property type="term" value="F:hydrolase activity"/>
    <property type="evidence" value="ECO:0007669"/>
    <property type="project" value="UniProtKB-KW"/>
</dbReference>
<dbReference type="PANTHER" id="PTHR41694">
    <property type="entry name" value="ENDOGENOUS RETROVIRUS GROUP K MEMBER POL PROTEIN"/>
    <property type="match status" value="1"/>
</dbReference>
<evidence type="ECO:0008006" key="17">
    <source>
        <dbReference type="Google" id="ProtNLM"/>
    </source>
</evidence>
<feature type="region of interest" description="Disordered" evidence="11">
    <location>
        <begin position="92"/>
        <end position="117"/>
    </location>
</feature>
<dbReference type="PROSITE" id="PS50994">
    <property type="entry name" value="INTEGRASE"/>
    <property type="match status" value="1"/>
</dbReference>
<evidence type="ECO:0000256" key="1">
    <source>
        <dbReference type="ARBA" id="ARBA00022679"/>
    </source>
</evidence>
<dbReference type="SUPFAM" id="SSF50122">
    <property type="entry name" value="DNA-binding domain of retroviral integrase"/>
    <property type="match status" value="1"/>
</dbReference>
<organism evidence="15 16">
    <name type="scientific">Callithrix jacchus</name>
    <name type="common">White-tufted-ear marmoset</name>
    <name type="synonym">Simia Jacchus</name>
    <dbReference type="NCBI Taxonomy" id="9483"/>
    <lineage>
        <taxon>Eukaryota</taxon>
        <taxon>Metazoa</taxon>
        <taxon>Chordata</taxon>
        <taxon>Craniata</taxon>
        <taxon>Vertebrata</taxon>
        <taxon>Euteleostomi</taxon>
        <taxon>Mammalia</taxon>
        <taxon>Eutheria</taxon>
        <taxon>Euarchontoglires</taxon>
        <taxon>Primates</taxon>
        <taxon>Haplorrhini</taxon>
        <taxon>Platyrrhini</taxon>
        <taxon>Cebidae</taxon>
        <taxon>Callitrichinae</taxon>
        <taxon>Callithrix</taxon>
        <taxon>Callithrix</taxon>
    </lineage>
</organism>
<proteinExistence type="predicted"/>
<dbReference type="InterPro" id="IPR012337">
    <property type="entry name" value="RNaseH-like_sf"/>
</dbReference>
<dbReference type="SUPFAM" id="SSF53098">
    <property type="entry name" value="Ribonuclease H-like"/>
    <property type="match status" value="1"/>
</dbReference>
<evidence type="ECO:0000256" key="12">
    <source>
        <dbReference type="SAM" id="Phobius"/>
    </source>
</evidence>
<feature type="transmembrane region" description="Helical" evidence="12">
    <location>
        <begin position="12"/>
        <end position="29"/>
    </location>
</feature>
<dbReference type="GO" id="GO:0046872">
    <property type="term" value="F:metal ion binding"/>
    <property type="evidence" value="ECO:0007669"/>
    <property type="project" value="UniProtKB-KW"/>
</dbReference>
<dbReference type="PANTHER" id="PTHR41694:SF3">
    <property type="entry name" value="RNA-DIRECTED DNA POLYMERASE-RELATED"/>
    <property type="match status" value="1"/>
</dbReference>
<protein>
    <recommendedName>
        <fullName evidence="17">Integrase catalytic domain-containing protein</fullName>
    </recommendedName>
</protein>
<evidence type="ECO:0000256" key="6">
    <source>
        <dbReference type="ARBA" id="ARBA00022801"/>
    </source>
</evidence>
<keyword evidence="7" id="KW-0229">DNA integration</keyword>
<dbReference type="Gene3D" id="3.30.420.10">
    <property type="entry name" value="Ribonuclease H-like superfamily/Ribonuclease H"/>
    <property type="match status" value="1"/>
</dbReference>
<keyword evidence="2" id="KW-0548">Nucleotidyltransferase</keyword>
<dbReference type="InterPro" id="IPR036862">
    <property type="entry name" value="Integrase_C_dom_sf_retrovir"/>
</dbReference>
<dbReference type="GO" id="GO:0003677">
    <property type="term" value="F:DNA binding"/>
    <property type="evidence" value="ECO:0007669"/>
    <property type="project" value="UniProtKB-KW"/>
</dbReference>
<keyword evidence="3" id="KW-0540">Nuclease</keyword>
<dbReference type="Pfam" id="PF00552">
    <property type="entry name" value="IN_DBD_C"/>
    <property type="match status" value="1"/>
</dbReference>
<reference evidence="15 16" key="1">
    <citation type="submission" date="2009-03" db="EMBL/GenBank/DDBJ databases">
        <authorList>
            <person name="Warren W."/>
            <person name="Ye L."/>
            <person name="Minx P."/>
            <person name="Worley K."/>
            <person name="Gibbs R."/>
            <person name="Wilson R.K."/>
        </authorList>
    </citation>
    <scope>NUCLEOTIDE SEQUENCE [LARGE SCALE GENOMIC DNA]</scope>
</reference>
<dbReference type="GO" id="GO:0015074">
    <property type="term" value="P:DNA integration"/>
    <property type="evidence" value="ECO:0007669"/>
    <property type="project" value="UniProtKB-KW"/>
</dbReference>
<keyword evidence="16" id="KW-1185">Reference proteome</keyword>
<evidence type="ECO:0000256" key="3">
    <source>
        <dbReference type="ARBA" id="ARBA00022722"/>
    </source>
</evidence>
<evidence type="ECO:0000313" key="15">
    <source>
        <dbReference type="Ensembl" id="ENSCJAP00000082510.1"/>
    </source>
</evidence>
<evidence type="ECO:0000256" key="4">
    <source>
        <dbReference type="ARBA" id="ARBA00022723"/>
    </source>
</evidence>
<keyword evidence="1" id="KW-0808">Transferase</keyword>
<keyword evidence="9" id="KW-0238">DNA-binding</keyword>
<keyword evidence="12" id="KW-0472">Membrane</keyword>
<dbReference type="Proteomes" id="UP000008225">
    <property type="component" value="Chromosome 4"/>
</dbReference>
<evidence type="ECO:0000259" key="14">
    <source>
        <dbReference type="PROSITE" id="PS51027"/>
    </source>
</evidence>
<reference evidence="15" key="3">
    <citation type="submission" date="2025-09" db="UniProtKB">
        <authorList>
            <consortium name="Ensembl"/>
        </authorList>
    </citation>
    <scope>IDENTIFICATION</scope>
</reference>
<dbReference type="Gene3D" id="2.30.30.10">
    <property type="entry name" value="Integrase, C-terminal domain superfamily, retroviral"/>
    <property type="match status" value="1"/>
</dbReference>
<dbReference type="Ensembl" id="ENSCJAT00000120593.1">
    <property type="protein sequence ID" value="ENSCJAP00000082510.1"/>
    <property type="gene ID" value="ENSCJAG00000076555.1"/>
</dbReference>
<keyword evidence="4" id="KW-0479">Metal-binding</keyword>
<name>A0A8I3W6H9_CALJA</name>
<evidence type="ECO:0000256" key="2">
    <source>
        <dbReference type="ARBA" id="ARBA00022695"/>
    </source>
</evidence>
<keyword evidence="8" id="KW-0695">RNA-directed DNA polymerase</keyword>
<evidence type="ECO:0000256" key="9">
    <source>
        <dbReference type="ARBA" id="ARBA00023125"/>
    </source>
</evidence>
<keyword evidence="12" id="KW-0812">Transmembrane</keyword>
<accession>A0A8I3W6H9</accession>
<feature type="domain" description="Integrase catalytic" evidence="13">
    <location>
        <begin position="101"/>
        <end position="211"/>
    </location>
</feature>
<feature type="DNA-binding region" description="Integrase-type" evidence="10">
    <location>
        <begin position="203"/>
        <end position="244"/>
    </location>
</feature>
<evidence type="ECO:0000256" key="8">
    <source>
        <dbReference type="ARBA" id="ARBA00022918"/>
    </source>
</evidence>
<evidence type="ECO:0000259" key="13">
    <source>
        <dbReference type="PROSITE" id="PS50994"/>
    </source>
</evidence>